<feature type="transmembrane region" description="Helical" evidence="1">
    <location>
        <begin position="131"/>
        <end position="153"/>
    </location>
</feature>
<dbReference type="EMBL" id="CAKOGP040001936">
    <property type="protein sequence ID" value="CAJ1957172.1"/>
    <property type="molecule type" value="Genomic_DNA"/>
</dbReference>
<dbReference type="PANTHER" id="PTHR31303">
    <property type="entry name" value="CTP-DEPENDENT DIACYLGLYCEROL KINASE 1"/>
    <property type="match status" value="1"/>
</dbReference>
<evidence type="ECO:0000313" key="2">
    <source>
        <dbReference type="EMBL" id="CAJ1957172.1"/>
    </source>
</evidence>
<protein>
    <recommendedName>
        <fullName evidence="4">Dolichol kinase</fullName>
    </recommendedName>
</protein>
<keyword evidence="1" id="KW-1133">Transmembrane helix</keyword>
<keyword evidence="1" id="KW-0472">Membrane</keyword>
<comment type="caution">
    <text evidence="2">The sequence shown here is derived from an EMBL/GenBank/DDBJ whole genome shotgun (WGS) entry which is preliminary data.</text>
</comment>
<feature type="transmembrane region" description="Helical" evidence="1">
    <location>
        <begin position="65"/>
        <end position="86"/>
    </location>
</feature>
<evidence type="ECO:0008006" key="4">
    <source>
        <dbReference type="Google" id="ProtNLM"/>
    </source>
</evidence>
<keyword evidence="1" id="KW-0812">Transmembrane</keyword>
<dbReference type="GO" id="GO:0004143">
    <property type="term" value="F:ATP-dependent diacylglycerol kinase activity"/>
    <property type="evidence" value="ECO:0007669"/>
    <property type="project" value="InterPro"/>
</dbReference>
<evidence type="ECO:0000313" key="3">
    <source>
        <dbReference type="Proteomes" id="UP001295423"/>
    </source>
</evidence>
<proteinExistence type="predicted"/>
<dbReference type="PANTHER" id="PTHR31303:SF1">
    <property type="entry name" value="CTP-DEPENDENT DIACYLGLYCEROL KINASE 1"/>
    <property type="match status" value="1"/>
</dbReference>
<dbReference type="Proteomes" id="UP001295423">
    <property type="component" value="Unassembled WGS sequence"/>
</dbReference>
<keyword evidence="3" id="KW-1185">Reference proteome</keyword>
<evidence type="ECO:0000256" key="1">
    <source>
        <dbReference type="SAM" id="Phobius"/>
    </source>
</evidence>
<dbReference type="InterPro" id="IPR037997">
    <property type="entry name" value="Dgk1-like"/>
</dbReference>
<reference evidence="2" key="1">
    <citation type="submission" date="2023-08" db="EMBL/GenBank/DDBJ databases">
        <authorList>
            <person name="Audoor S."/>
            <person name="Bilcke G."/>
        </authorList>
    </citation>
    <scope>NUCLEOTIDE SEQUENCE</scope>
</reference>
<feature type="transmembrane region" description="Helical" evidence="1">
    <location>
        <begin position="106"/>
        <end position="125"/>
    </location>
</feature>
<feature type="transmembrane region" description="Helical" evidence="1">
    <location>
        <begin position="169"/>
        <end position="186"/>
    </location>
</feature>
<gene>
    <name evidence="2" type="ORF">CYCCA115_LOCUS16582</name>
</gene>
<feature type="transmembrane region" description="Helical" evidence="1">
    <location>
        <begin position="12"/>
        <end position="31"/>
    </location>
</feature>
<name>A0AAD2JK61_9STRA</name>
<accession>A0AAD2JK61</accession>
<dbReference type="AlphaFoldDB" id="A0AAD2JK61"/>
<organism evidence="2 3">
    <name type="scientific">Cylindrotheca closterium</name>
    <dbReference type="NCBI Taxonomy" id="2856"/>
    <lineage>
        <taxon>Eukaryota</taxon>
        <taxon>Sar</taxon>
        <taxon>Stramenopiles</taxon>
        <taxon>Ochrophyta</taxon>
        <taxon>Bacillariophyta</taxon>
        <taxon>Bacillariophyceae</taxon>
        <taxon>Bacillariophycidae</taxon>
        <taxon>Bacillariales</taxon>
        <taxon>Bacillariaceae</taxon>
        <taxon>Cylindrotheca</taxon>
    </lineage>
</organism>
<sequence>MSLKPLHQNLLASAATVVYVKTVVIGCNYAVSKDIISTELSRKIVHIAAGTWTLFWPYFDESHPSWRLNIIVPFMYALQLTQAALFGGKDDPLVKTISRTGNPKELLYGPLFFTLVMNYTGLFAFRAPESIYVMSCLGYGDGVAPLIGTWYPYGRYPTYPFDAKSKKSLSGSLGFFLASICGYQIMKSSCRGEPSSMATFLPVAVMSTITEGITGAYDNIAVALIGFLTPKLFP</sequence>